<dbReference type="Gene3D" id="3.40.50.300">
    <property type="entry name" value="P-loop containing nucleotide triphosphate hydrolases"/>
    <property type="match status" value="1"/>
</dbReference>
<dbReference type="AlphaFoldDB" id="A0A6B3NP98"/>
<feature type="region of interest" description="Disordered" evidence="1">
    <location>
        <begin position="507"/>
        <end position="725"/>
    </location>
</feature>
<gene>
    <name evidence="3" type="ORF">F6J89_27980</name>
</gene>
<organism evidence="3">
    <name type="scientific">Symploca sp. SIO1C4</name>
    <dbReference type="NCBI Taxonomy" id="2607765"/>
    <lineage>
        <taxon>Bacteria</taxon>
        <taxon>Bacillati</taxon>
        <taxon>Cyanobacteriota</taxon>
        <taxon>Cyanophyceae</taxon>
        <taxon>Coleofasciculales</taxon>
        <taxon>Coleofasciculaceae</taxon>
        <taxon>Symploca</taxon>
    </lineage>
</organism>
<feature type="non-terminal residue" evidence="3">
    <location>
        <position position="1"/>
    </location>
</feature>
<evidence type="ECO:0000256" key="1">
    <source>
        <dbReference type="SAM" id="MobiDB-lite"/>
    </source>
</evidence>
<dbReference type="InterPro" id="IPR011990">
    <property type="entry name" value="TPR-like_helical_dom_sf"/>
</dbReference>
<feature type="compositionally biased region" description="Low complexity" evidence="1">
    <location>
        <begin position="510"/>
        <end position="549"/>
    </location>
</feature>
<evidence type="ECO:0000313" key="3">
    <source>
        <dbReference type="EMBL" id="NER31351.1"/>
    </source>
</evidence>
<dbReference type="SUPFAM" id="SSF52540">
    <property type="entry name" value="P-loop containing nucleoside triphosphate hydrolases"/>
    <property type="match status" value="1"/>
</dbReference>
<dbReference type="Gene3D" id="1.25.40.10">
    <property type="entry name" value="Tetratricopeptide repeat domain"/>
    <property type="match status" value="1"/>
</dbReference>
<evidence type="ECO:0000259" key="2">
    <source>
        <dbReference type="Pfam" id="PF00931"/>
    </source>
</evidence>
<comment type="caution">
    <text evidence="3">The sequence shown here is derived from an EMBL/GenBank/DDBJ whole genome shotgun (WGS) entry which is preliminary data.</text>
</comment>
<dbReference type="Pfam" id="PF00931">
    <property type="entry name" value="NB-ARC"/>
    <property type="match status" value="1"/>
</dbReference>
<dbReference type="InterPro" id="IPR002182">
    <property type="entry name" value="NB-ARC"/>
</dbReference>
<feature type="domain" description="NB-ARC" evidence="2">
    <location>
        <begin position="38"/>
        <end position="142"/>
    </location>
</feature>
<accession>A0A6B3NP98</accession>
<protein>
    <recommendedName>
        <fullName evidence="2">NB-ARC domain-containing protein</fullName>
    </recommendedName>
</protein>
<proteinExistence type="predicted"/>
<sequence>QKTNLPQPHSLPIELAPPSLPMLLGRAEEMQVALEALAHNQLVEFYGAFGIGKTVLMQQLAHHPSIATSFPDGIVYPPSKSYQCVSDLLQFLWGAFYSCSVAFKPTETQIIQALQDKKALVLLDSVQLKLEELKALRQQLPSFSFLLASVERQLWGEGHSIELSGLPSDEALSLIAHELEHPLSPQEYLEGLQLCTALEGNPLYLLQAVALVKEDNLLLGTVAQQAESSASLQAWTQQLLAWSEKPHRLILALLAAVDGLSLGGQHLSALTGLQEVESVLETLVNRHLVQSVDSRYQISSNLVEDLQQRWKLTPFREQILNYFAGWTQQQQGEPQHLWEESPIILQILEWGVQVGRWSQVLRLGRSIEGALALGGQWGAWAVVLESVLQAARALGNQEIQAWAFHQLGTRAMCLEDTTEARDYLRQALYIRQELLNDQVGTQATTRHLQLLEQPTPEPETVIQQEKLETPTNNRVTLLWKSTMIVVFLALGGVPWLIHLLWPNQNAENPSLSQSESTTLTQSESSSTNQLVTSNPSPSQLISSIPSKIIVSKESELPNPGQPESPSSQQSELPSPSPLESPSSRKSELVVSSRESEIPNSSQPESPSSRKLEPVNSTEPKIPNSKESQTTNSSQPENLNSPESVTPNPTEFDQTNSPESVTPNPTEFDQTNSPESVTPNPTEFDQTNSPESVTPSPTEFDQTNSPELENPISSEPEIPNTNLPATPIPKLTSLSLAQSRALLGTTIEGMLTLSNPAPDGGVVVNLKSDDMFLAKVPPKITLAPGETTATFEFSIPSPEENSDYLFLDVTSVEIKAYLEGESPQKTQLSVYYPN</sequence>
<dbReference type="PRINTS" id="PR00364">
    <property type="entry name" value="DISEASERSIST"/>
</dbReference>
<feature type="compositionally biased region" description="Low complexity" evidence="1">
    <location>
        <begin position="561"/>
        <end position="581"/>
    </location>
</feature>
<dbReference type="InterPro" id="IPR027417">
    <property type="entry name" value="P-loop_NTPase"/>
</dbReference>
<feature type="compositionally biased region" description="Polar residues" evidence="1">
    <location>
        <begin position="613"/>
        <end position="723"/>
    </location>
</feature>
<reference evidence="3" key="1">
    <citation type="submission" date="2019-11" db="EMBL/GenBank/DDBJ databases">
        <title>Genomic insights into an expanded diversity of filamentous marine cyanobacteria reveals the extraordinary biosynthetic potential of Moorea and Okeania.</title>
        <authorList>
            <person name="Ferreira Leao T."/>
            <person name="Wang M."/>
            <person name="Moss N."/>
            <person name="Da Silva R."/>
            <person name="Sanders J."/>
            <person name="Nurk S."/>
            <person name="Gurevich A."/>
            <person name="Humphrey G."/>
            <person name="Reher R."/>
            <person name="Zhu Q."/>
            <person name="Belda-Ferre P."/>
            <person name="Glukhov E."/>
            <person name="Rex R."/>
            <person name="Dorrestein P.C."/>
            <person name="Knight R."/>
            <person name="Pevzner P."/>
            <person name="Gerwick W.H."/>
            <person name="Gerwick L."/>
        </authorList>
    </citation>
    <scope>NUCLEOTIDE SEQUENCE</scope>
    <source>
        <strain evidence="3">SIO1C4</strain>
    </source>
</reference>
<feature type="compositionally biased region" description="Polar residues" evidence="1">
    <location>
        <begin position="597"/>
        <end position="606"/>
    </location>
</feature>
<dbReference type="EMBL" id="JAAHFQ010000791">
    <property type="protein sequence ID" value="NER31351.1"/>
    <property type="molecule type" value="Genomic_DNA"/>
</dbReference>
<dbReference type="GO" id="GO:0043531">
    <property type="term" value="F:ADP binding"/>
    <property type="evidence" value="ECO:0007669"/>
    <property type="project" value="InterPro"/>
</dbReference>
<name>A0A6B3NP98_9CYAN</name>